<sequence length="142" mass="15306">MPTFTWQKSSYCGDGDSCVHIAATTPSVTAWQKSSYCPEGNSCVHVAATARSIHITESADPSGAVLTTTPDDFLSLIQSIKEDRQMADSRPTGIEVAVDADDTVRIRATAAPDTTVTTDRRKWDAFVLGVRAGEFDHFAARP</sequence>
<gene>
    <name evidence="2" type="ORF">CP972_17055</name>
</gene>
<name>A0ABX6AYY7_9ACTN</name>
<organism evidence="2 3">
    <name type="scientific">Streptomyces prasinus</name>
    <dbReference type="NCBI Taxonomy" id="67345"/>
    <lineage>
        <taxon>Bacteria</taxon>
        <taxon>Bacillati</taxon>
        <taxon>Actinomycetota</taxon>
        <taxon>Actinomycetes</taxon>
        <taxon>Kitasatosporales</taxon>
        <taxon>Streptomycetaceae</taxon>
        <taxon>Streptomyces</taxon>
    </lineage>
</organism>
<proteinExistence type="predicted"/>
<dbReference type="GeneID" id="95536241"/>
<accession>A0ABX6AYY7</accession>
<feature type="domain" description="DUF397" evidence="1">
    <location>
        <begin position="30"/>
        <end position="81"/>
    </location>
</feature>
<evidence type="ECO:0000259" key="1">
    <source>
        <dbReference type="Pfam" id="PF04149"/>
    </source>
</evidence>
<dbReference type="Pfam" id="PF04149">
    <property type="entry name" value="DUF397"/>
    <property type="match status" value="1"/>
</dbReference>
<dbReference type="EMBL" id="CP023697">
    <property type="protein sequence ID" value="QEV07125.1"/>
    <property type="molecule type" value="Genomic_DNA"/>
</dbReference>
<evidence type="ECO:0000313" key="3">
    <source>
        <dbReference type="Proteomes" id="UP000326041"/>
    </source>
</evidence>
<dbReference type="InterPro" id="IPR007278">
    <property type="entry name" value="DUF397"/>
</dbReference>
<dbReference type="Proteomes" id="UP000326041">
    <property type="component" value="Chromosome"/>
</dbReference>
<reference evidence="2 3" key="1">
    <citation type="submission" date="2017-09" db="EMBL/GenBank/DDBJ databases">
        <authorList>
            <person name="Lee N."/>
            <person name="Cho B.-K."/>
        </authorList>
    </citation>
    <scope>NUCLEOTIDE SEQUENCE [LARGE SCALE GENOMIC DNA]</scope>
    <source>
        <strain evidence="2 3">ATCC 13879</strain>
    </source>
</reference>
<keyword evidence="3" id="KW-1185">Reference proteome</keyword>
<protein>
    <submittedName>
        <fullName evidence="2">DUF397 domain-containing protein</fullName>
    </submittedName>
</protein>
<evidence type="ECO:0000313" key="2">
    <source>
        <dbReference type="EMBL" id="QEV07125.1"/>
    </source>
</evidence>
<dbReference type="RefSeq" id="WP_079060826.1">
    <property type="nucleotide sequence ID" value="NZ_CP023697.1"/>
</dbReference>